<dbReference type="RefSeq" id="WP_133883912.1">
    <property type="nucleotide sequence ID" value="NZ_MWIN01000025.1"/>
</dbReference>
<keyword evidence="7" id="KW-1185">Reference proteome</keyword>
<evidence type="ECO:0000256" key="3">
    <source>
        <dbReference type="ARBA" id="ARBA00022691"/>
    </source>
</evidence>
<dbReference type="PIRSF" id="PIRSF004505">
    <property type="entry name" value="MT_bac"/>
    <property type="match status" value="1"/>
</dbReference>
<dbReference type="GO" id="GO:0070038">
    <property type="term" value="F:rRNA (pseudouridine-N3-)-methyltransferase activity"/>
    <property type="evidence" value="ECO:0007669"/>
    <property type="project" value="UniProtKB-UniRule"/>
</dbReference>
<dbReference type="PANTHER" id="PTHR33603">
    <property type="entry name" value="METHYLTRANSFERASE"/>
    <property type="match status" value="1"/>
</dbReference>
<dbReference type="InterPro" id="IPR029028">
    <property type="entry name" value="Alpha/beta_knot_MTases"/>
</dbReference>
<dbReference type="NCBIfam" id="TIGR00246">
    <property type="entry name" value="tRNA_RlmH_YbeA"/>
    <property type="match status" value="1"/>
</dbReference>
<organism evidence="6 7">
    <name type="scientific">Panacagrimonas perspica</name>
    <dbReference type="NCBI Taxonomy" id="381431"/>
    <lineage>
        <taxon>Bacteria</taxon>
        <taxon>Pseudomonadati</taxon>
        <taxon>Pseudomonadota</taxon>
        <taxon>Gammaproteobacteria</taxon>
        <taxon>Nevskiales</taxon>
        <taxon>Nevskiaceae</taxon>
        <taxon>Panacagrimonas</taxon>
    </lineage>
</organism>
<comment type="catalytic activity">
    <reaction evidence="5">
        <text>pseudouridine(1915) in 23S rRNA + S-adenosyl-L-methionine = N(3)-methylpseudouridine(1915) in 23S rRNA + S-adenosyl-L-homocysteine + H(+)</text>
        <dbReference type="Rhea" id="RHEA:42752"/>
        <dbReference type="Rhea" id="RHEA-COMP:10221"/>
        <dbReference type="Rhea" id="RHEA-COMP:10222"/>
        <dbReference type="ChEBI" id="CHEBI:15378"/>
        <dbReference type="ChEBI" id="CHEBI:57856"/>
        <dbReference type="ChEBI" id="CHEBI:59789"/>
        <dbReference type="ChEBI" id="CHEBI:65314"/>
        <dbReference type="ChEBI" id="CHEBI:74486"/>
        <dbReference type="EC" id="2.1.1.177"/>
    </reaction>
</comment>
<evidence type="ECO:0000313" key="6">
    <source>
        <dbReference type="EMBL" id="TDU23242.1"/>
    </source>
</evidence>
<feature type="binding site" evidence="5">
    <location>
        <position position="72"/>
    </location>
    <ligand>
        <name>S-adenosyl-L-methionine</name>
        <dbReference type="ChEBI" id="CHEBI:59789"/>
    </ligand>
</feature>
<keyword evidence="3 5" id="KW-0949">S-adenosyl-L-methionine</keyword>
<dbReference type="CDD" id="cd18081">
    <property type="entry name" value="RlmH-like"/>
    <property type="match status" value="1"/>
</dbReference>
<feature type="binding site" evidence="5">
    <location>
        <position position="103"/>
    </location>
    <ligand>
        <name>S-adenosyl-L-methionine</name>
        <dbReference type="ChEBI" id="CHEBI:59789"/>
    </ligand>
</feature>
<evidence type="ECO:0000256" key="4">
    <source>
        <dbReference type="ARBA" id="ARBA00038303"/>
    </source>
</evidence>
<dbReference type="PANTHER" id="PTHR33603:SF1">
    <property type="entry name" value="RIBOSOMAL RNA LARGE SUBUNIT METHYLTRANSFERASE H"/>
    <property type="match status" value="1"/>
</dbReference>
<reference evidence="6 7" key="1">
    <citation type="submission" date="2019-03" db="EMBL/GenBank/DDBJ databases">
        <title>Genomic Encyclopedia of Type Strains, Phase IV (KMG-IV): sequencing the most valuable type-strain genomes for metagenomic binning, comparative biology and taxonomic classification.</title>
        <authorList>
            <person name="Goeker M."/>
        </authorList>
    </citation>
    <scope>NUCLEOTIDE SEQUENCE [LARGE SCALE GENOMIC DNA]</scope>
    <source>
        <strain evidence="6 7">DSM 26377</strain>
    </source>
</reference>
<dbReference type="AlphaFoldDB" id="A0A4S3K0E9"/>
<dbReference type="InterPro" id="IPR029026">
    <property type="entry name" value="tRNA_m1G_MTases_N"/>
</dbReference>
<comment type="function">
    <text evidence="5">Specifically methylates the pseudouridine at position 1915 (m3Psi1915) in 23S rRNA.</text>
</comment>
<dbReference type="Pfam" id="PF02590">
    <property type="entry name" value="SPOUT_MTase"/>
    <property type="match status" value="1"/>
</dbReference>
<comment type="caution">
    <text evidence="6">The sequence shown here is derived from an EMBL/GenBank/DDBJ whole genome shotgun (WGS) entry which is preliminary data.</text>
</comment>
<evidence type="ECO:0000313" key="7">
    <source>
        <dbReference type="Proteomes" id="UP000295341"/>
    </source>
</evidence>
<dbReference type="HAMAP" id="MF_00658">
    <property type="entry name" value="23SrRNA_methyltr_H"/>
    <property type="match status" value="1"/>
</dbReference>
<accession>A0A4S3K0E9</accession>
<dbReference type="Proteomes" id="UP000295341">
    <property type="component" value="Unassembled WGS sequence"/>
</dbReference>
<protein>
    <recommendedName>
        <fullName evidence="5">Ribosomal RNA large subunit methyltransferase H</fullName>
        <ecNumber evidence="5">2.1.1.177</ecNumber>
    </recommendedName>
    <alternativeName>
        <fullName evidence="5">23S rRNA (pseudouridine1915-N3)-methyltransferase</fullName>
    </alternativeName>
    <alternativeName>
        <fullName evidence="5">23S rRNA m3Psi1915 methyltransferase</fullName>
    </alternativeName>
    <alternativeName>
        <fullName evidence="5">rRNA (pseudouridine-N3-)-methyltransferase RlmH</fullName>
    </alternativeName>
</protein>
<dbReference type="InterPro" id="IPR003742">
    <property type="entry name" value="RlmH-like"/>
</dbReference>
<proteinExistence type="inferred from homology"/>
<comment type="similarity">
    <text evidence="4 5">Belongs to the RNA methyltransferase RlmH family.</text>
</comment>
<name>A0A4S3K0E9_9GAMM</name>
<keyword evidence="1 5" id="KW-0489">Methyltransferase</keyword>
<feature type="binding site" evidence="5">
    <location>
        <begin position="122"/>
        <end position="127"/>
    </location>
    <ligand>
        <name>S-adenosyl-L-methionine</name>
        <dbReference type="ChEBI" id="CHEBI:59789"/>
    </ligand>
</feature>
<sequence>MKLRLIAVGTRMPAWVTAGFEDYAERLPRELKLELVELPLAVRGKNADLERAKNAEGEKLLERSRDTHRVMLDERGAAWTSPDLATRLKAWMQNGRDVSLLVGGPDGHSAEVQKSADERWSLSKLTLPHALVRVLIAEQLYRAWSLTANHPYHRA</sequence>
<dbReference type="GO" id="GO:0005737">
    <property type="term" value="C:cytoplasm"/>
    <property type="evidence" value="ECO:0007669"/>
    <property type="project" value="UniProtKB-SubCell"/>
</dbReference>
<keyword evidence="2 5" id="KW-0808">Transferase</keyword>
<dbReference type="SUPFAM" id="SSF75217">
    <property type="entry name" value="alpha/beta knot"/>
    <property type="match status" value="1"/>
</dbReference>
<keyword evidence="5" id="KW-0698">rRNA processing</keyword>
<evidence type="ECO:0000256" key="2">
    <source>
        <dbReference type="ARBA" id="ARBA00022679"/>
    </source>
</evidence>
<dbReference type="EMBL" id="SOBT01000013">
    <property type="protein sequence ID" value="TDU23242.1"/>
    <property type="molecule type" value="Genomic_DNA"/>
</dbReference>
<dbReference type="EC" id="2.1.1.177" evidence="5"/>
<evidence type="ECO:0000256" key="5">
    <source>
        <dbReference type="HAMAP-Rule" id="MF_00658"/>
    </source>
</evidence>
<gene>
    <name evidence="5" type="primary">rlmH</name>
    <name evidence="6" type="ORF">DFR24_4765</name>
</gene>
<keyword evidence="5" id="KW-0963">Cytoplasm</keyword>
<dbReference type="Gene3D" id="3.40.1280.10">
    <property type="match status" value="1"/>
</dbReference>
<comment type="subcellular location">
    <subcellularLocation>
        <location evidence="5">Cytoplasm</location>
    </subcellularLocation>
</comment>
<comment type="subunit">
    <text evidence="5">Homodimer.</text>
</comment>
<evidence type="ECO:0000256" key="1">
    <source>
        <dbReference type="ARBA" id="ARBA00022603"/>
    </source>
</evidence>
<dbReference type="NCBIfam" id="NF000986">
    <property type="entry name" value="PRK00103.1-4"/>
    <property type="match status" value="1"/>
</dbReference>
<dbReference type="OrthoDB" id="9806643at2"/>